<dbReference type="Pfam" id="PF00106">
    <property type="entry name" value="adh_short"/>
    <property type="match status" value="1"/>
</dbReference>
<dbReference type="Proteomes" id="UP000199441">
    <property type="component" value="Unassembled WGS sequence"/>
</dbReference>
<evidence type="ECO:0000256" key="1">
    <source>
        <dbReference type="ARBA" id="ARBA00006484"/>
    </source>
</evidence>
<dbReference type="EMBL" id="FNOI01000006">
    <property type="protein sequence ID" value="SDX33921.1"/>
    <property type="molecule type" value="Genomic_DNA"/>
</dbReference>
<dbReference type="InterPro" id="IPR036291">
    <property type="entry name" value="NAD(P)-bd_dom_sf"/>
</dbReference>
<evidence type="ECO:0000313" key="5">
    <source>
        <dbReference type="Proteomes" id="UP000199441"/>
    </source>
</evidence>
<dbReference type="PRINTS" id="PR00080">
    <property type="entry name" value="SDRFAMILY"/>
</dbReference>
<protein>
    <submittedName>
        <fullName evidence="4">NADP-dependent 3-hydroxy acid dehydrogenase YdfG</fullName>
    </submittedName>
</protein>
<dbReference type="GO" id="GO:0016491">
    <property type="term" value="F:oxidoreductase activity"/>
    <property type="evidence" value="ECO:0007669"/>
    <property type="project" value="UniProtKB-KW"/>
</dbReference>
<dbReference type="PANTHER" id="PTHR43976">
    <property type="entry name" value="SHORT CHAIN DEHYDROGENASE"/>
    <property type="match status" value="1"/>
</dbReference>
<keyword evidence="2" id="KW-0560">Oxidoreductase</keyword>
<dbReference type="PANTHER" id="PTHR43976:SF16">
    <property type="entry name" value="SHORT-CHAIN DEHYDROGENASE_REDUCTASE FAMILY PROTEIN"/>
    <property type="match status" value="1"/>
</dbReference>
<accession>A0A1H3AWX5</accession>
<dbReference type="PROSITE" id="PS00061">
    <property type="entry name" value="ADH_SHORT"/>
    <property type="match status" value="1"/>
</dbReference>
<dbReference type="CDD" id="cd05374">
    <property type="entry name" value="17beta-HSD-like_SDR_c"/>
    <property type="match status" value="1"/>
</dbReference>
<dbReference type="STRING" id="670155.SAMN04488001_2954"/>
<dbReference type="RefSeq" id="WP_089947701.1">
    <property type="nucleotide sequence ID" value="NZ_FNOI01000006.1"/>
</dbReference>
<dbReference type="AlphaFoldDB" id="A0A1H3AWX5"/>
<dbReference type="InterPro" id="IPR051911">
    <property type="entry name" value="SDR_oxidoreductase"/>
</dbReference>
<proteinExistence type="inferred from homology"/>
<evidence type="ECO:0000313" key="4">
    <source>
        <dbReference type="EMBL" id="SDX33921.1"/>
    </source>
</evidence>
<sequence>MSKVILVTGTSTGLGVSIAVQAAQAGHTVYATMRNLKKRDTLDAAAAEAGVALNVLHLDVQDSASIDAAVDAVIAKEGRIDVLVNNAGAGFVRSTEQASEEDVQWVMDVNFMGVMRCTKAVMPHFRQQRAGHVVTVSSVGGLVGQPFNEIYCAAKFAVEGYMEAMASYITPSFGINFTCVEPGGISTEFAPNVMKQLEETGGMLDDEYLPILQKYVGGSQNRQDGSDIYQTPDEVSAVVMKCVEAEDPPIRVRTSVWAEDLTSLKTSLDPDGKKTQSKVIAQFLS</sequence>
<dbReference type="InterPro" id="IPR020904">
    <property type="entry name" value="Sc_DH/Rdtase_CS"/>
</dbReference>
<evidence type="ECO:0000256" key="3">
    <source>
        <dbReference type="RuleBase" id="RU000363"/>
    </source>
</evidence>
<comment type="similarity">
    <text evidence="1 3">Belongs to the short-chain dehydrogenases/reductases (SDR) family.</text>
</comment>
<reference evidence="5" key="1">
    <citation type="submission" date="2016-10" db="EMBL/GenBank/DDBJ databases">
        <authorList>
            <person name="Varghese N."/>
            <person name="Submissions S."/>
        </authorList>
    </citation>
    <scope>NUCLEOTIDE SEQUENCE [LARGE SCALE GENOMIC DNA]</scope>
    <source>
        <strain evidence="5">DSM 26922</strain>
    </source>
</reference>
<gene>
    <name evidence="4" type="ORF">SAMN04488001_2954</name>
</gene>
<organism evidence="4 5">
    <name type="scientific">Litoreibacter albidus</name>
    <dbReference type="NCBI Taxonomy" id="670155"/>
    <lineage>
        <taxon>Bacteria</taxon>
        <taxon>Pseudomonadati</taxon>
        <taxon>Pseudomonadota</taxon>
        <taxon>Alphaproteobacteria</taxon>
        <taxon>Rhodobacterales</taxon>
        <taxon>Roseobacteraceae</taxon>
        <taxon>Litoreibacter</taxon>
    </lineage>
</organism>
<dbReference type="PRINTS" id="PR00081">
    <property type="entry name" value="GDHRDH"/>
</dbReference>
<dbReference type="InterPro" id="IPR002347">
    <property type="entry name" value="SDR_fam"/>
</dbReference>
<keyword evidence="5" id="KW-1185">Reference proteome</keyword>
<dbReference type="OrthoDB" id="9793825at2"/>
<dbReference type="Gene3D" id="3.40.50.720">
    <property type="entry name" value="NAD(P)-binding Rossmann-like Domain"/>
    <property type="match status" value="1"/>
</dbReference>
<name>A0A1H3AWX5_9RHOB</name>
<dbReference type="SUPFAM" id="SSF51735">
    <property type="entry name" value="NAD(P)-binding Rossmann-fold domains"/>
    <property type="match status" value="1"/>
</dbReference>
<evidence type="ECO:0000256" key="2">
    <source>
        <dbReference type="ARBA" id="ARBA00023002"/>
    </source>
</evidence>